<sequence length="96" mass="11102">MGNASSISADLGAQYLAVVFSSILFGVTTLQVYVYYQHYPEDKIQNRIVPLLWILDAFHLSLIIHASYINLVLQLPLDYVPWSLGVWHLVKLWFFF</sequence>
<dbReference type="EMBL" id="KN833029">
    <property type="protein sequence ID" value="KIM77002.1"/>
    <property type="molecule type" value="Genomic_DNA"/>
</dbReference>
<dbReference type="InParanoid" id="A0A0C3BI03"/>
<dbReference type="HOGENOM" id="CLU_2360493_0_0_1"/>
<feature type="transmembrane region" description="Helical" evidence="1">
    <location>
        <begin position="12"/>
        <end position="36"/>
    </location>
</feature>
<dbReference type="Proteomes" id="UP000054166">
    <property type="component" value="Unassembled WGS sequence"/>
</dbReference>
<dbReference type="STRING" id="765440.A0A0C3BI03"/>
<name>A0A0C3BI03_PILCF</name>
<dbReference type="AlphaFoldDB" id="A0A0C3BI03"/>
<reference evidence="3" key="2">
    <citation type="submission" date="2015-01" db="EMBL/GenBank/DDBJ databases">
        <title>Evolutionary Origins and Diversification of the Mycorrhizal Mutualists.</title>
        <authorList>
            <consortium name="DOE Joint Genome Institute"/>
            <consortium name="Mycorrhizal Genomics Consortium"/>
            <person name="Kohler A."/>
            <person name="Kuo A."/>
            <person name="Nagy L.G."/>
            <person name="Floudas D."/>
            <person name="Copeland A."/>
            <person name="Barry K.W."/>
            <person name="Cichocki N."/>
            <person name="Veneault-Fourrey C."/>
            <person name="LaButti K."/>
            <person name="Lindquist E.A."/>
            <person name="Lipzen A."/>
            <person name="Lundell T."/>
            <person name="Morin E."/>
            <person name="Murat C."/>
            <person name="Riley R."/>
            <person name="Ohm R."/>
            <person name="Sun H."/>
            <person name="Tunlid A."/>
            <person name="Henrissat B."/>
            <person name="Grigoriev I.V."/>
            <person name="Hibbett D.S."/>
            <person name="Martin F."/>
        </authorList>
    </citation>
    <scope>NUCLEOTIDE SEQUENCE [LARGE SCALE GENOMIC DNA]</scope>
    <source>
        <strain evidence="3">F 1598</strain>
    </source>
</reference>
<keyword evidence="3" id="KW-1185">Reference proteome</keyword>
<keyword evidence="1" id="KW-0472">Membrane</keyword>
<keyword evidence="1" id="KW-1133">Transmembrane helix</keyword>
<keyword evidence="1" id="KW-0812">Transmembrane</keyword>
<feature type="transmembrane region" description="Helical" evidence="1">
    <location>
        <begin position="48"/>
        <end position="73"/>
    </location>
</feature>
<organism evidence="2 3">
    <name type="scientific">Piloderma croceum (strain F 1598)</name>
    <dbReference type="NCBI Taxonomy" id="765440"/>
    <lineage>
        <taxon>Eukaryota</taxon>
        <taxon>Fungi</taxon>
        <taxon>Dikarya</taxon>
        <taxon>Basidiomycota</taxon>
        <taxon>Agaricomycotina</taxon>
        <taxon>Agaricomycetes</taxon>
        <taxon>Agaricomycetidae</taxon>
        <taxon>Atheliales</taxon>
        <taxon>Atheliaceae</taxon>
        <taxon>Piloderma</taxon>
    </lineage>
</organism>
<evidence type="ECO:0000313" key="2">
    <source>
        <dbReference type="EMBL" id="KIM77002.1"/>
    </source>
</evidence>
<accession>A0A0C3BI03</accession>
<reference evidence="2 3" key="1">
    <citation type="submission" date="2014-04" db="EMBL/GenBank/DDBJ databases">
        <authorList>
            <consortium name="DOE Joint Genome Institute"/>
            <person name="Kuo A."/>
            <person name="Tarkka M."/>
            <person name="Buscot F."/>
            <person name="Kohler A."/>
            <person name="Nagy L.G."/>
            <person name="Floudas D."/>
            <person name="Copeland A."/>
            <person name="Barry K.W."/>
            <person name="Cichocki N."/>
            <person name="Veneault-Fourrey C."/>
            <person name="LaButti K."/>
            <person name="Lindquist E.A."/>
            <person name="Lipzen A."/>
            <person name="Lundell T."/>
            <person name="Morin E."/>
            <person name="Murat C."/>
            <person name="Sun H."/>
            <person name="Tunlid A."/>
            <person name="Henrissat B."/>
            <person name="Grigoriev I.V."/>
            <person name="Hibbett D.S."/>
            <person name="Martin F."/>
            <person name="Nordberg H.P."/>
            <person name="Cantor M.N."/>
            <person name="Hua S.X."/>
        </authorList>
    </citation>
    <scope>NUCLEOTIDE SEQUENCE [LARGE SCALE GENOMIC DNA]</scope>
    <source>
        <strain evidence="2 3">F 1598</strain>
    </source>
</reference>
<proteinExistence type="predicted"/>
<dbReference type="OrthoDB" id="2535105at2759"/>
<evidence type="ECO:0000256" key="1">
    <source>
        <dbReference type="SAM" id="Phobius"/>
    </source>
</evidence>
<protein>
    <submittedName>
        <fullName evidence="2">Uncharacterized protein</fullName>
    </submittedName>
</protein>
<gene>
    <name evidence="2" type="ORF">PILCRDRAFT_630040</name>
</gene>
<evidence type="ECO:0000313" key="3">
    <source>
        <dbReference type="Proteomes" id="UP000054166"/>
    </source>
</evidence>